<feature type="domain" description="AB hydrolase-1" evidence="2">
    <location>
        <begin position="56"/>
        <end position="295"/>
    </location>
</feature>
<sequence length="311" mass="35446">MSKPTDTNYHLKLSVFTLIFLFIITFSPRGFAYSNQVKIGKNMIHYIDSGKTDNFPLLMIHGLGENLLTWQKILNRLPQEKYRFILVDLPGHGQSTAQRMGKYSHRHLAQQLIELLDILSVKKVIIIGHSLGGTLAIRMALLHPERVQALFLISPAVFSVRGVPLSGFIFANPLLRTGIISIANKTLRSEIKLTKTLQDAVFDKNIIDQDLFNRVADPILQNPRSGLALYYYLRDSSRNHVFPDLKSLTLPIFIMSGKEDAWVKISEIRRLTASFKNADFLEIHQCGHMPQEEKPNDIVEQMTKFINLHSQ</sequence>
<proteinExistence type="predicted"/>
<evidence type="ECO:0000313" key="3">
    <source>
        <dbReference type="EMBL" id="QPM67716.1"/>
    </source>
</evidence>
<dbReference type="Pfam" id="PF00561">
    <property type="entry name" value="Abhydrolase_1"/>
    <property type="match status" value="1"/>
</dbReference>
<dbReference type="KEGG" id="alam:RT761_00928"/>
<evidence type="ECO:0000256" key="1">
    <source>
        <dbReference type="ARBA" id="ARBA00022801"/>
    </source>
</evidence>
<dbReference type="EC" id="3.7.1.17" evidence="3"/>
<dbReference type="InterPro" id="IPR000639">
    <property type="entry name" value="Epox_hydrolase-like"/>
</dbReference>
<dbReference type="InterPro" id="IPR029058">
    <property type="entry name" value="AB_hydrolase_fold"/>
</dbReference>
<dbReference type="InterPro" id="IPR050266">
    <property type="entry name" value="AB_hydrolase_sf"/>
</dbReference>
<dbReference type="EMBL" id="CP065383">
    <property type="protein sequence ID" value="QPM67716.1"/>
    <property type="molecule type" value="Genomic_DNA"/>
</dbReference>
<dbReference type="PANTHER" id="PTHR43798">
    <property type="entry name" value="MONOACYLGLYCEROL LIPASE"/>
    <property type="match status" value="1"/>
</dbReference>
<dbReference type="GO" id="GO:0102296">
    <property type="term" value="F:4,5-9,10-diseco-3-hydroxy-5,9,17-trioxoandrosta-1(10),2-diene-4-oate hydrolase activity"/>
    <property type="evidence" value="ECO:0007669"/>
    <property type="project" value="UniProtKB-EC"/>
</dbReference>
<dbReference type="PRINTS" id="PR00111">
    <property type="entry name" value="ABHYDROLASE"/>
</dbReference>
<evidence type="ECO:0000259" key="2">
    <source>
        <dbReference type="Pfam" id="PF00561"/>
    </source>
</evidence>
<name>A0A7T1AKP5_ATRLM</name>
<dbReference type="Gene3D" id="3.40.50.1820">
    <property type="entry name" value="alpha/beta hydrolase"/>
    <property type="match status" value="1"/>
</dbReference>
<dbReference type="PANTHER" id="PTHR43798:SF31">
    <property type="entry name" value="AB HYDROLASE SUPERFAMILY PROTEIN YCLE"/>
    <property type="match status" value="1"/>
</dbReference>
<gene>
    <name evidence="3" type="primary">hsaD</name>
    <name evidence="3" type="ORF">RT761_00928</name>
</gene>
<dbReference type="AlphaFoldDB" id="A0A7T1AKP5"/>
<accession>A0A7T1AKP5</accession>
<evidence type="ECO:0000313" key="4">
    <source>
        <dbReference type="Proteomes" id="UP000594463"/>
    </source>
</evidence>
<dbReference type="InterPro" id="IPR000073">
    <property type="entry name" value="AB_hydrolase_1"/>
</dbReference>
<dbReference type="Proteomes" id="UP000594463">
    <property type="component" value="Chromosome"/>
</dbReference>
<dbReference type="SUPFAM" id="SSF53474">
    <property type="entry name" value="alpha/beta-Hydrolases"/>
    <property type="match status" value="1"/>
</dbReference>
<organism evidence="3 4">
    <name type="scientific">Atribacter laminatus</name>
    <dbReference type="NCBI Taxonomy" id="2847778"/>
    <lineage>
        <taxon>Bacteria</taxon>
        <taxon>Pseudomonadati</taxon>
        <taxon>Atribacterota</taxon>
        <taxon>Atribacteria</taxon>
        <taxon>Atribacterales</taxon>
        <taxon>Atribacteraceae</taxon>
        <taxon>Atribacter</taxon>
    </lineage>
</organism>
<reference evidence="3 4" key="1">
    <citation type="journal article" date="2021" name="Nat. Commun.">
        <title>Isolation of a member of the candidate phylum Atribacteria reveals a unique cell membrane structure.</title>
        <authorList>
            <person name="Taiki K."/>
            <person name="Nobu M.K."/>
            <person name="Kusada H."/>
            <person name="Meng X.-Y."/>
            <person name="Hosoki N."/>
            <person name="Uematsu K."/>
            <person name="Yoshioka H."/>
            <person name="Kamagata Y."/>
            <person name="Tamaki H."/>
        </authorList>
    </citation>
    <scope>NUCLEOTIDE SEQUENCE [LARGE SCALE GENOMIC DNA]</scope>
    <source>
        <strain evidence="3 4">RT761</strain>
    </source>
</reference>
<keyword evidence="4" id="KW-1185">Reference proteome</keyword>
<protein>
    <submittedName>
        <fullName evidence="3">4,5:9,10-diseco-3-hydroxy-5,9, 17-trioxoandrosta-1(10),2-diene-4-oate hydrolase</fullName>
        <ecNumber evidence="3">3.7.1.17</ecNumber>
    </submittedName>
</protein>
<dbReference type="GO" id="GO:0016020">
    <property type="term" value="C:membrane"/>
    <property type="evidence" value="ECO:0007669"/>
    <property type="project" value="TreeGrafter"/>
</dbReference>
<keyword evidence="1 3" id="KW-0378">Hydrolase</keyword>
<dbReference type="RefSeq" id="WP_218112903.1">
    <property type="nucleotide sequence ID" value="NZ_CP065383.1"/>
</dbReference>
<dbReference type="PRINTS" id="PR00412">
    <property type="entry name" value="EPOXHYDRLASE"/>
</dbReference>